<evidence type="ECO:0000256" key="5">
    <source>
        <dbReference type="ARBA" id="ARBA00022833"/>
    </source>
</evidence>
<evidence type="ECO:0000259" key="6">
    <source>
        <dbReference type="Pfam" id="PF07687"/>
    </source>
</evidence>
<keyword evidence="5" id="KW-0862">Zinc</keyword>
<dbReference type="InterPro" id="IPR036264">
    <property type="entry name" value="Bact_exopeptidase_dim_dom"/>
</dbReference>
<accession>A0A7S7SKS6</accession>
<evidence type="ECO:0000313" key="8">
    <source>
        <dbReference type="Proteomes" id="UP000593892"/>
    </source>
</evidence>
<keyword evidence="3" id="KW-0479">Metal-binding</keyword>
<feature type="domain" description="Peptidase M20 dimerisation" evidence="6">
    <location>
        <begin position="156"/>
        <end position="251"/>
    </location>
</feature>
<dbReference type="PANTHER" id="PTHR43808:SF8">
    <property type="entry name" value="PEPTIDASE M20 DIMERISATION DOMAIN-CONTAINING PROTEIN"/>
    <property type="match status" value="1"/>
</dbReference>
<sequence>MDVFSLTRALVDIESITGNEEPVGDYLLSLLGELTRAHNGHLESIEVEPRRFNVFACFGTPTVTLSTHLDTVPPFFPSREDEANIWGRGACDVKGIIAAMICAAKDLLAEGVRNFGLLFVVGEERNSAGAYHAAKTPRGSKFIINGEPTENRLALGSKGALRYELKASGRMAHSAYPELGESAIEKLLDALQRIRALALPVDAILGPCTLNIGQIQGGRAPNVVPDAAEAALMFRLVGDPEPVRTAVTAAAGTLAEAQEILCIPAIHLGSLEGFSTTVVAYTTDIPAFGGAWGQPFLLGPGTIHVAHTSEERVPKAQLLEAVTIYKTMVKRLLTA</sequence>
<dbReference type="Gene3D" id="3.40.630.10">
    <property type="entry name" value="Zn peptidases"/>
    <property type="match status" value="1"/>
</dbReference>
<evidence type="ECO:0000256" key="2">
    <source>
        <dbReference type="ARBA" id="ARBA00006247"/>
    </source>
</evidence>
<protein>
    <submittedName>
        <fullName evidence="7">M20/M25/M40 family metallo-hydrolase</fullName>
    </submittedName>
</protein>
<comment type="cofactor">
    <cofactor evidence="1">
        <name>Zn(2+)</name>
        <dbReference type="ChEBI" id="CHEBI:29105"/>
    </cofactor>
</comment>
<keyword evidence="4 7" id="KW-0378">Hydrolase</keyword>
<gene>
    <name evidence="7" type="ORF">IRI77_34190</name>
</gene>
<dbReference type="Proteomes" id="UP000593892">
    <property type="component" value="Chromosome"/>
</dbReference>
<dbReference type="GO" id="GO:0016787">
    <property type="term" value="F:hydrolase activity"/>
    <property type="evidence" value="ECO:0007669"/>
    <property type="project" value="UniProtKB-KW"/>
</dbReference>
<dbReference type="GO" id="GO:0046872">
    <property type="term" value="F:metal ion binding"/>
    <property type="evidence" value="ECO:0007669"/>
    <property type="project" value="UniProtKB-KW"/>
</dbReference>
<reference evidence="7 8" key="1">
    <citation type="submission" date="2020-10" db="EMBL/GenBank/DDBJ databases">
        <title>Complete genome sequence of Paludibaculum fermentans P105T, a facultatively anaerobic acidobacterium capable of dissimilatory Fe(III) reduction.</title>
        <authorList>
            <person name="Dedysh S.N."/>
            <person name="Beletsky A.V."/>
            <person name="Kulichevskaya I.S."/>
            <person name="Mardanov A.V."/>
            <person name="Ravin N.V."/>
        </authorList>
    </citation>
    <scope>NUCLEOTIDE SEQUENCE [LARGE SCALE GENOMIC DNA]</scope>
    <source>
        <strain evidence="7 8">P105</strain>
    </source>
</reference>
<dbReference type="InterPro" id="IPR050072">
    <property type="entry name" value="Peptidase_M20A"/>
</dbReference>
<evidence type="ECO:0000256" key="4">
    <source>
        <dbReference type="ARBA" id="ARBA00022801"/>
    </source>
</evidence>
<dbReference type="SUPFAM" id="SSF53187">
    <property type="entry name" value="Zn-dependent exopeptidases"/>
    <property type="match status" value="1"/>
</dbReference>
<evidence type="ECO:0000313" key="7">
    <source>
        <dbReference type="EMBL" id="QOY87741.1"/>
    </source>
</evidence>
<proteinExistence type="inferred from homology"/>
<dbReference type="Gene3D" id="3.30.70.360">
    <property type="match status" value="1"/>
</dbReference>
<comment type="similarity">
    <text evidence="2">Belongs to the peptidase M20A family.</text>
</comment>
<dbReference type="AlphaFoldDB" id="A0A7S7SKS6"/>
<dbReference type="EMBL" id="CP063849">
    <property type="protein sequence ID" value="QOY87741.1"/>
    <property type="molecule type" value="Genomic_DNA"/>
</dbReference>
<keyword evidence="8" id="KW-1185">Reference proteome</keyword>
<dbReference type="KEGG" id="pfer:IRI77_34190"/>
<dbReference type="RefSeq" id="WP_194449408.1">
    <property type="nucleotide sequence ID" value="NZ_CP063849.1"/>
</dbReference>
<dbReference type="InterPro" id="IPR011650">
    <property type="entry name" value="Peptidase_M20_dimer"/>
</dbReference>
<dbReference type="Pfam" id="PF07687">
    <property type="entry name" value="M20_dimer"/>
    <property type="match status" value="1"/>
</dbReference>
<dbReference type="PANTHER" id="PTHR43808">
    <property type="entry name" value="ACETYLORNITHINE DEACETYLASE"/>
    <property type="match status" value="1"/>
</dbReference>
<dbReference type="InterPro" id="IPR002933">
    <property type="entry name" value="Peptidase_M20"/>
</dbReference>
<name>A0A7S7SKS6_PALFE</name>
<dbReference type="SUPFAM" id="SSF55031">
    <property type="entry name" value="Bacterial exopeptidase dimerisation domain"/>
    <property type="match status" value="1"/>
</dbReference>
<evidence type="ECO:0000256" key="3">
    <source>
        <dbReference type="ARBA" id="ARBA00022723"/>
    </source>
</evidence>
<dbReference type="Pfam" id="PF01546">
    <property type="entry name" value="Peptidase_M20"/>
    <property type="match status" value="1"/>
</dbReference>
<organism evidence="7 8">
    <name type="scientific">Paludibaculum fermentans</name>
    <dbReference type="NCBI Taxonomy" id="1473598"/>
    <lineage>
        <taxon>Bacteria</taxon>
        <taxon>Pseudomonadati</taxon>
        <taxon>Acidobacteriota</taxon>
        <taxon>Terriglobia</taxon>
        <taxon>Bryobacterales</taxon>
        <taxon>Bryobacteraceae</taxon>
        <taxon>Paludibaculum</taxon>
    </lineage>
</organism>
<evidence type="ECO:0000256" key="1">
    <source>
        <dbReference type="ARBA" id="ARBA00001947"/>
    </source>
</evidence>